<name>A0A1V9Z5E4_9STRA</name>
<feature type="region of interest" description="Disordered" evidence="1">
    <location>
        <begin position="1"/>
        <end position="25"/>
    </location>
</feature>
<evidence type="ECO:0000256" key="1">
    <source>
        <dbReference type="SAM" id="MobiDB-lite"/>
    </source>
</evidence>
<keyword evidence="3" id="KW-1185">Reference proteome</keyword>
<gene>
    <name evidence="2" type="ORF">THRCLA_22329</name>
</gene>
<reference evidence="2 3" key="1">
    <citation type="journal article" date="2014" name="Genome Biol. Evol.">
        <title>The secreted proteins of Achlya hypogyna and Thraustotheca clavata identify the ancestral oomycete secretome and reveal gene acquisitions by horizontal gene transfer.</title>
        <authorList>
            <person name="Misner I."/>
            <person name="Blouin N."/>
            <person name="Leonard G."/>
            <person name="Richards T.A."/>
            <person name="Lane C.E."/>
        </authorList>
    </citation>
    <scope>NUCLEOTIDE SEQUENCE [LARGE SCALE GENOMIC DNA]</scope>
    <source>
        <strain evidence="2 3">ATCC 34112</strain>
    </source>
</reference>
<feature type="non-terminal residue" evidence="2">
    <location>
        <position position="1"/>
    </location>
</feature>
<evidence type="ECO:0000313" key="3">
    <source>
        <dbReference type="Proteomes" id="UP000243217"/>
    </source>
</evidence>
<accession>A0A1V9Z5E4</accession>
<evidence type="ECO:0000313" key="2">
    <source>
        <dbReference type="EMBL" id="OQR93243.1"/>
    </source>
</evidence>
<protein>
    <submittedName>
        <fullName evidence="2">Uncharacterized protein</fullName>
    </submittedName>
</protein>
<sequence>PMNGGGSTSKLKLKPKTAPTTPTNQMARAQHVLTQAQTFIETADSEVYSVDIAMKNIRSALDSFQMILEKQLHLCSDCDGLNVSRLKADLMDTLENVKTSSSTIEQTSQRLQKTLTSGKKYVQSHSATLNRQKRAGCGVEIPSLFETNTITSTSAYTLKDILFTSNPNHAICRENISAILEKLAIKGHSVISKKELLLIYRELLNWSLIHNPTISALDRAQQKAHTTRYASILTAASWEQFEAETGELPSLPIEILETYLLSNAFYTLVTSVSDKLGAPSPPKGLMTPSKETHTVQLSAAEQTLSMAKMLHDLATAEAEAKTGYRLSVRTNAARSKEFSKAFLSASKELLEKETSFY</sequence>
<dbReference type="Proteomes" id="UP000243217">
    <property type="component" value="Unassembled WGS sequence"/>
</dbReference>
<dbReference type="AlphaFoldDB" id="A0A1V9Z5E4"/>
<comment type="caution">
    <text evidence="2">The sequence shown here is derived from an EMBL/GenBank/DDBJ whole genome shotgun (WGS) entry which is preliminary data.</text>
</comment>
<proteinExistence type="predicted"/>
<organism evidence="2 3">
    <name type="scientific">Thraustotheca clavata</name>
    <dbReference type="NCBI Taxonomy" id="74557"/>
    <lineage>
        <taxon>Eukaryota</taxon>
        <taxon>Sar</taxon>
        <taxon>Stramenopiles</taxon>
        <taxon>Oomycota</taxon>
        <taxon>Saprolegniomycetes</taxon>
        <taxon>Saprolegniales</taxon>
        <taxon>Achlyaceae</taxon>
        <taxon>Thraustotheca</taxon>
    </lineage>
</organism>
<dbReference type="EMBL" id="JNBS01002268">
    <property type="protein sequence ID" value="OQR93243.1"/>
    <property type="molecule type" value="Genomic_DNA"/>
</dbReference>
<dbReference type="OrthoDB" id="112281at2759"/>